<accession>A0A2G8KJW6</accession>
<protein>
    <submittedName>
        <fullName evidence="2">Uncharacterized protein</fullName>
    </submittedName>
</protein>
<dbReference type="EMBL" id="MRZV01000530">
    <property type="protein sequence ID" value="PIK48301.1"/>
    <property type="molecule type" value="Genomic_DNA"/>
</dbReference>
<keyword evidence="3" id="KW-1185">Reference proteome</keyword>
<evidence type="ECO:0000313" key="2">
    <source>
        <dbReference type="EMBL" id="PIK48301.1"/>
    </source>
</evidence>
<sequence length="438" mass="48590">MEIDQSAVKLCLTFALGLCMFVINVTQSLVIPSIKVFGAGPPVFQTGYLEYTVVNGEGSCFISCKSVTYASSHMILFKDGNILKETLKANGDISLIYFSSQQCKDSIFDGNYSIYQNISYQLPNGANYSYTVSRSFKIRQANFVFCEKTIGDTGILQESANLICIGNGNSWRTTGQTDLSTNSNTFRMTVGDRRSQLSCGKGTPNGGWNETCKVTGIEVQSLRIEILPKQFTNVSKLLQFQCRSYPPRMMYWEVYSSDGNILDPATHNQSIRSNIDIDIYQSIGHTSIDINGNFAGSHGIQIVVCFTYDTQIATASAHLITQTFASGYQNDWSTATIYAGETTDTIDKQERTLLYSNRPFIVVITASSFIIAILLLWKLFDLLKARKISSKAGDENKTVISAETDLHYNTVYQSADHVDVAITEDENEYCMIPGQVNT</sequence>
<reference evidence="2 3" key="1">
    <citation type="journal article" date="2017" name="PLoS Biol.">
        <title>The sea cucumber genome provides insights into morphological evolution and visceral regeneration.</title>
        <authorList>
            <person name="Zhang X."/>
            <person name="Sun L."/>
            <person name="Yuan J."/>
            <person name="Sun Y."/>
            <person name="Gao Y."/>
            <person name="Zhang L."/>
            <person name="Li S."/>
            <person name="Dai H."/>
            <person name="Hamel J.F."/>
            <person name="Liu C."/>
            <person name="Yu Y."/>
            <person name="Liu S."/>
            <person name="Lin W."/>
            <person name="Guo K."/>
            <person name="Jin S."/>
            <person name="Xu P."/>
            <person name="Storey K.B."/>
            <person name="Huan P."/>
            <person name="Zhang T."/>
            <person name="Zhou Y."/>
            <person name="Zhang J."/>
            <person name="Lin C."/>
            <person name="Li X."/>
            <person name="Xing L."/>
            <person name="Huo D."/>
            <person name="Sun M."/>
            <person name="Wang L."/>
            <person name="Mercier A."/>
            <person name="Li F."/>
            <person name="Yang H."/>
            <person name="Xiang J."/>
        </authorList>
    </citation>
    <scope>NUCLEOTIDE SEQUENCE [LARGE SCALE GENOMIC DNA]</scope>
    <source>
        <strain evidence="2">Shaxun</strain>
        <tissue evidence="2">Muscle</tissue>
    </source>
</reference>
<proteinExistence type="predicted"/>
<evidence type="ECO:0000313" key="3">
    <source>
        <dbReference type="Proteomes" id="UP000230750"/>
    </source>
</evidence>
<comment type="caution">
    <text evidence="2">The sequence shown here is derived from an EMBL/GenBank/DDBJ whole genome shotgun (WGS) entry which is preliminary data.</text>
</comment>
<gene>
    <name evidence="2" type="ORF">BSL78_14840</name>
</gene>
<keyword evidence="1" id="KW-1133">Transmembrane helix</keyword>
<keyword evidence="1" id="KW-0472">Membrane</keyword>
<dbReference type="AlphaFoldDB" id="A0A2G8KJW6"/>
<dbReference type="Proteomes" id="UP000230750">
    <property type="component" value="Unassembled WGS sequence"/>
</dbReference>
<organism evidence="2 3">
    <name type="scientific">Stichopus japonicus</name>
    <name type="common">Sea cucumber</name>
    <dbReference type="NCBI Taxonomy" id="307972"/>
    <lineage>
        <taxon>Eukaryota</taxon>
        <taxon>Metazoa</taxon>
        <taxon>Echinodermata</taxon>
        <taxon>Eleutherozoa</taxon>
        <taxon>Echinozoa</taxon>
        <taxon>Holothuroidea</taxon>
        <taxon>Aspidochirotacea</taxon>
        <taxon>Aspidochirotida</taxon>
        <taxon>Stichopodidae</taxon>
        <taxon>Apostichopus</taxon>
    </lineage>
</organism>
<keyword evidence="1" id="KW-0812">Transmembrane</keyword>
<feature type="transmembrane region" description="Helical" evidence="1">
    <location>
        <begin position="360"/>
        <end position="380"/>
    </location>
</feature>
<evidence type="ECO:0000256" key="1">
    <source>
        <dbReference type="SAM" id="Phobius"/>
    </source>
</evidence>
<name>A0A2G8KJW6_STIJA</name>